<dbReference type="SUPFAM" id="SSF51197">
    <property type="entry name" value="Clavaminate synthase-like"/>
    <property type="match status" value="1"/>
</dbReference>
<keyword evidence="3" id="KW-1185">Reference proteome</keyword>
<evidence type="ECO:0000259" key="1">
    <source>
        <dbReference type="PROSITE" id="PS51184"/>
    </source>
</evidence>
<dbReference type="PANTHER" id="PTHR12461:SF105">
    <property type="entry name" value="HYPOXIA-INDUCIBLE FACTOR 1-ALPHA INHIBITOR"/>
    <property type="match status" value="1"/>
</dbReference>
<dbReference type="PANTHER" id="PTHR12461">
    <property type="entry name" value="HYPOXIA-INDUCIBLE FACTOR 1 ALPHA INHIBITOR-RELATED"/>
    <property type="match status" value="1"/>
</dbReference>
<accession>A0ABV7E9H1</accession>
<dbReference type="Pfam" id="PF13621">
    <property type="entry name" value="Cupin_8"/>
    <property type="match status" value="1"/>
</dbReference>
<gene>
    <name evidence="2" type="ORF">ACFODU_15650</name>
</gene>
<dbReference type="InterPro" id="IPR003347">
    <property type="entry name" value="JmjC_dom"/>
</dbReference>
<dbReference type="InterPro" id="IPR014710">
    <property type="entry name" value="RmlC-like_jellyroll"/>
</dbReference>
<proteinExistence type="predicted"/>
<protein>
    <submittedName>
        <fullName evidence="2">Cupin-like domain-containing protein</fullName>
    </submittedName>
</protein>
<dbReference type="Gene3D" id="2.60.120.10">
    <property type="entry name" value="Jelly Rolls"/>
    <property type="match status" value="1"/>
</dbReference>
<dbReference type="EMBL" id="JBHRST010000022">
    <property type="protein sequence ID" value="MFC3099232.1"/>
    <property type="molecule type" value="Genomic_DNA"/>
</dbReference>
<comment type="caution">
    <text evidence="2">The sequence shown here is derived from an EMBL/GenBank/DDBJ whole genome shotgun (WGS) entry which is preliminary data.</text>
</comment>
<dbReference type="InterPro" id="IPR041667">
    <property type="entry name" value="Cupin_8"/>
</dbReference>
<dbReference type="RefSeq" id="WP_336924301.1">
    <property type="nucleotide sequence ID" value="NZ_JBANRO010000001.1"/>
</dbReference>
<sequence length="343" mass="37399">MTDLPPPSALPEREGPIDAAMLADIRAANAPVVLRGAVQDWPLVAAGRAGAGATIAYLKRAPSAKPVGAIMARPEEGGRFFYNAEMTGMNFAKAQGRLEMFLDDLLHAASIANPPAMAVQSEIIPDVLPHLAAENRLPPLGPAIDRVAPRIWIGNRITVAPHYDVMENLAVCVAGRRRFTLFPPEQIANLYPGPIELTPAGTPVSVVDPRAPDLQRFPRFAAAWDAAQQSTLEPGDALYIPYCWWHGVESLESVNILVNYWWTQGVPAGTGSAYDAMLHALYAIKPLPPHMRAIWRTWFDHFVFETGGDPVAHLPPQARGMLGPVTPSLLERMRQILRQALSK</sequence>
<evidence type="ECO:0000313" key="3">
    <source>
        <dbReference type="Proteomes" id="UP001595456"/>
    </source>
</evidence>
<dbReference type="SMART" id="SM00558">
    <property type="entry name" value="JmjC"/>
    <property type="match status" value="1"/>
</dbReference>
<organism evidence="2 3">
    <name type="scientific">Alteraurantiacibacter palmitatis</name>
    <dbReference type="NCBI Taxonomy" id="2054628"/>
    <lineage>
        <taxon>Bacteria</taxon>
        <taxon>Pseudomonadati</taxon>
        <taxon>Pseudomonadota</taxon>
        <taxon>Alphaproteobacteria</taxon>
        <taxon>Sphingomonadales</taxon>
        <taxon>Erythrobacteraceae</taxon>
        <taxon>Alteraurantiacibacter</taxon>
    </lineage>
</organism>
<dbReference type="PROSITE" id="PS51184">
    <property type="entry name" value="JMJC"/>
    <property type="match status" value="1"/>
</dbReference>
<dbReference type="Proteomes" id="UP001595456">
    <property type="component" value="Unassembled WGS sequence"/>
</dbReference>
<name>A0ABV7E9H1_9SPHN</name>
<reference evidence="3" key="1">
    <citation type="journal article" date="2019" name="Int. J. Syst. Evol. Microbiol.">
        <title>The Global Catalogue of Microorganisms (GCM) 10K type strain sequencing project: providing services to taxonomists for standard genome sequencing and annotation.</title>
        <authorList>
            <consortium name="The Broad Institute Genomics Platform"/>
            <consortium name="The Broad Institute Genome Sequencing Center for Infectious Disease"/>
            <person name="Wu L."/>
            <person name="Ma J."/>
        </authorList>
    </citation>
    <scope>NUCLEOTIDE SEQUENCE [LARGE SCALE GENOMIC DNA]</scope>
    <source>
        <strain evidence="3">KCTC 52607</strain>
    </source>
</reference>
<feature type="domain" description="JmjC" evidence="1">
    <location>
        <begin position="126"/>
        <end position="277"/>
    </location>
</feature>
<evidence type="ECO:0000313" key="2">
    <source>
        <dbReference type="EMBL" id="MFC3099232.1"/>
    </source>
</evidence>